<dbReference type="RefSeq" id="XP_012765931.1">
    <property type="nucleotide sequence ID" value="XM_012910477.1"/>
</dbReference>
<keyword evidence="3" id="KW-1185">Reference proteome</keyword>
<name>A0A061D7Q1_BABBI</name>
<accession>A0A061D7Q1</accession>
<feature type="compositionally biased region" description="Polar residues" evidence="1">
    <location>
        <begin position="1100"/>
        <end position="1109"/>
    </location>
</feature>
<dbReference type="EMBL" id="LK391707">
    <property type="protein sequence ID" value="CDR93745.1"/>
    <property type="molecule type" value="Genomic_DNA"/>
</dbReference>
<feature type="region of interest" description="Disordered" evidence="1">
    <location>
        <begin position="524"/>
        <end position="550"/>
    </location>
</feature>
<evidence type="ECO:0000313" key="2">
    <source>
        <dbReference type="EMBL" id="CDR93745.1"/>
    </source>
</evidence>
<proteinExistence type="predicted"/>
<dbReference type="VEuPathDB" id="PiroplasmaDB:BBBOND_0100740"/>
<reference evidence="3" key="1">
    <citation type="journal article" date="2014" name="Nucleic Acids Res.">
        <title>The evolutionary dynamics of variant antigen genes in Babesia reveal a history of genomic innovation underlying host-parasite interaction.</title>
        <authorList>
            <person name="Jackson A.P."/>
            <person name="Otto T.D."/>
            <person name="Darby A."/>
            <person name="Ramaprasad A."/>
            <person name="Xia D."/>
            <person name="Echaide I.E."/>
            <person name="Farber M."/>
            <person name="Gahlot S."/>
            <person name="Gamble J."/>
            <person name="Gupta D."/>
            <person name="Gupta Y."/>
            <person name="Jackson L."/>
            <person name="Malandrin L."/>
            <person name="Malas T.B."/>
            <person name="Moussa E."/>
            <person name="Nair M."/>
            <person name="Reid A.J."/>
            <person name="Sanders M."/>
            <person name="Sharma J."/>
            <person name="Tracey A."/>
            <person name="Quail M.A."/>
            <person name="Weir W."/>
            <person name="Wastling J.M."/>
            <person name="Hall N."/>
            <person name="Willadsen P."/>
            <person name="Lingelbach K."/>
            <person name="Shiels B."/>
            <person name="Tait A."/>
            <person name="Berriman M."/>
            <person name="Allred D.R."/>
            <person name="Pain A."/>
        </authorList>
    </citation>
    <scope>NUCLEOTIDE SEQUENCE [LARGE SCALE GENOMIC DNA]</scope>
    <source>
        <strain evidence="3">Bond</strain>
    </source>
</reference>
<feature type="region of interest" description="Disordered" evidence="1">
    <location>
        <begin position="1498"/>
        <end position="1521"/>
    </location>
</feature>
<protein>
    <submittedName>
        <fullName evidence="2">Uncharacterized protein</fullName>
    </submittedName>
</protein>
<organism evidence="2 3">
    <name type="scientific">Babesia bigemina</name>
    <dbReference type="NCBI Taxonomy" id="5866"/>
    <lineage>
        <taxon>Eukaryota</taxon>
        <taxon>Sar</taxon>
        <taxon>Alveolata</taxon>
        <taxon>Apicomplexa</taxon>
        <taxon>Aconoidasida</taxon>
        <taxon>Piroplasmida</taxon>
        <taxon>Babesiidae</taxon>
        <taxon>Babesia</taxon>
    </lineage>
</organism>
<dbReference type="KEGG" id="bbig:BBBOND_0100740"/>
<evidence type="ECO:0000313" key="3">
    <source>
        <dbReference type="Proteomes" id="UP000033188"/>
    </source>
</evidence>
<dbReference type="Proteomes" id="UP000033188">
    <property type="component" value="Chromosome 1"/>
</dbReference>
<feature type="region of interest" description="Disordered" evidence="1">
    <location>
        <begin position="1098"/>
        <end position="1131"/>
    </location>
</feature>
<dbReference type="OrthoDB" id="361423at2759"/>
<sequence>MIGPVAAACYGALLVCVVRFRYAYAYNRPSGIHHTELSRPPEWQDVGSKHSSLSQVSRKWSCGASARGTRDNAAGSQKQYVENDIIYTEFEPLHAAASGPSQYDLALHDAAKHFEEVDCSGGRDSSPRSRAQSTRIPYDEMQLAFFQGDEVVGEVLRNTQDVLNIACDHVTQLHKSRVYTGSGEESNRNSASALRSVRCLVYWIGGRILNCAKQAMDRLDRSSNASASETDHIRRIIEKQIRNFAHETMHQWESAIEVNEAALGPPKFHDIRQSRSPEEHVARLWDYLNVAAFGGMLPEFVDINFSWYDLVNSDGTVIPAEHGELFRYTRKDNIALPGIAYPRELADREAALGNCVFRSMLKLHCDIYGPKFGGDNYATVALAACQFVESEAARGARLGFSCVQADLIAYDATLRHLLPHLNSCDPLRNADAEVNDSDELYLGIDRLPFITNRLQFAHLKAVVKDLETSLDIFDRSFRPRGQASRDLVTDDVKRIAADIALSNGSSGTMAGVKRSAGDELMSNAVETSEQGASDEKVNGSSGGGHVDRARPDHEWDDDLDAIWSHDSEGNLILPIEELQRSLLFGDLEKFGNLLSLGMNDLMKLKPVQLNSIQNKVVAICLDTLNYIRSVDTYAINYSLAPEDLAREKPTGLVHQANMGVIQCILFLYKLVGRCLTHSGLFPLDNAFLRVRPLELLVREANPPSTGGQRVAADPARFGEETLHQEQKMKPVPFPQEYINEAVAADDPAALKFLVNYYNFNLFGGRLPIDIEVVFEHTAVDDYLSSHDDCADILKTPRILLNPLIRSSKPLVARLILEECYHLFLRFAYRYGSGFEGRSDVLLTEVMASDLAHRTRRHIANCIEGSGDWPFFFDDMHYMAVQEHTGLEEIVDNKLQLRNRTLNDVFKALMNTPSDVTRTLELLVKRPMMTDLWERQVLPLRHFVNALHGGNYDLIYTILVNPSSVAAISPLPIGTINAIENKFKDACHIAHSLDNRRGQIMGEAEQQIEALTNLESMKIVECAFDELREHATKHSLIVASDLTQGITAATNNLARCQPEEVDHTQSDVNCTVINLNSAGFPEVVSRVSSDDKVVNKYIQPSDASDTTPSEVSKGGLAASNNGSATPPDTEVDGEAVSERYHLNDEERAVFAEAAYRSYNRRLFNDVLPSNMQIQFADIDDLSVLEDSAHRIDAPTIKLNKMLDDARLIFLQLITQMVNIGFTSSTHNIEMDCLRYFGASYRSAFKQLHVNQQQLIRSRLLPISREARLKAKEKSKDGVNQKYVKSLKEAALLDSDGKKTNSLLDMEIDEFVDEVLDGREKVQRSNHDASLCNPFEEYQALKSFARHFINWKQTKTSFEEAAALDVSASKAVMEGGDNLLPIVNNHVIRNVWARFKFEHLEKVLKKSGIEMPLSAPLDLNWQQLLNEEQQFKMMKYLSLSAEDGDSIFTMLVRSGACTPTEAYAFLIKLADPYLKLEPYPTTDSNDSGEYARTPGARAGVAENTANGNHEGSDEESQEVDPFGNERFSGELQALMRNMDLPTAETINLLVDKLVHRNYADAMGILSTHPKRSYLKEMAIKFLDVIRNNGVLDERHHIEILEFLRN</sequence>
<dbReference type="GeneID" id="24562286"/>
<dbReference type="OMA" id="CLEEYLY"/>
<gene>
    <name evidence="2" type="ORF">BBBOND_0100740</name>
</gene>
<evidence type="ECO:0000256" key="1">
    <source>
        <dbReference type="SAM" id="MobiDB-lite"/>
    </source>
</evidence>